<keyword evidence="3" id="KW-1185">Reference proteome</keyword>
<dbReference type="Proteomes" id="UP001221208">
    <property type="component" value="Unassembled WGS sequence"/>
</dbReference>
<sequence>MTRPRHPAAPWALLLFAATGCVATTPELDRHFGESVKLLQAQQTLRPDAVRNADPVAGVDGKAAKAAYERYQKSFATPEPQADAFTIGVGKR</sequence>
<name>A0ABT5K451_9BURK</name>
<gene>
    <name evidence="2" type="ORF">OIK44_16835</name>
</gene>
<protein>
    <submittedName>
        <fullName evidence="2">Pilus assembly protein</fullName>
    </submittedName>
</protein>
<proteinExistence type="predicted"/>
<dbReference type="PROSITE" id="PS51257">
    <property type="entry name" value="PROKAR_LIPOPROTEIN"/>
    <property type="match status" value="1"/>
</dbReference>
<dbReference type="EMBL" id="JAQQXR010000006">
    <property type="protein sequence ID" value="MDC8759250.1"/>
    <property type="molecule type" value="Genomic_DNA"/>
</dbReference>
<evidence type="ECO:0000256" key="1">
    <source>
        <dbReference type="SAM" id="SignalP"/>
    </source>
</evidence>
<organism evidence="2 3">
    <name type="scientific">Janthinobacterium fluminis</name>
    <dbReference type="NCBI Taxonomy" id="2987524"/>
    <lineage>
        <taxon>Bacteria</taxon>
        <taxon>Pseudomonadati</taxon>
        <taxon>Pseudomonadota</taxon>
        <taxon>Betaproteobacteria</taxon>
        <taxon>Burkholderiales</taxon>
        <taxon>Oxalobacteraceae</taxon>
        <taxon>Janthinobacterium</taxon>
    </lineage>
</organism>
<evidence type="ECO:0000313" key="2">
    <source>
        <dbReference type="EMBL" id="MDC8759250.1"/>
    </source>
</evidence>
<feature type="signal peptide" evidence="1">
    <location>
        <begin position="1"/>
        <end position="23"/>
    </location>
</feature>
<keyword evidence="1" id="KW-0732">Signal</keyword>
<accession>A0ABT5K451</accession>
<evidence type="ECO:0000313" key="3">
    <source>
        <dbReference type="Proteomes" id="UP001221208"/>
    </source>
</evidence>
<comment type="caution">
    <text evidence="2">The sequence shown here is derived from an EMBL/GenBank/DDBJ whole genome shotgun (WGS) entry which is preliminary data.</text>
</comment>
<reference evidence="2 3" key="1">
    <citation type="submission" date="2022-10" db="EMBL/GenBank/DDBJ databases">
        <title>Janthinobacterium sp. hw3 Genome sequencing.</title>
        <authorList>
            <person name="Park S."/>
        </authorList>
    </citation>
    <scope>NUCLEOTIDE SEQUENCE [LARGE SCALE GENOMIC DNA]</scope>
    <source>
        <strain evidence="3">hw3</strain>
    </source>
</reference>
<dbReference type="RefSeq" id="WP_273672313.1">
    <property type="nucleotide sequence ID" value="NZ_JAQQXR010000006.1"/>
</dbReference>
<feature type="chain" id="PRO_5045369287" evidence="1">
    <location>
        <begin position="24"/>
        <end position="92"/>
    </location>
</feature>